<evidence type="ECO:0000256" key="1">
    <source>
        <dbReference type="SAM" id="Phobius"/>
    </source>
</evidence>
<sequence>MSERYEGGLDRADRWGCGVAMVVGVPLFAFLVLLDALGDCAPDAACRRGFLLMVLVPTLLIAGAAGLGIRHLIRRREGER</sequence>
<organism evidence="2 3">
    <name type="scientific">Sphingomonas swuensis</name>
    <dbReference type="NCBI Taxonomy" id="977800"/>
    <lineage>
        <taxon>Bacteria</taxon>
        <taxon>Pseudomonadati</taxon>
        <taxon>Pseudomonadota</taxon>
        <taxon>Alphaproteobacteria</taxon>
        <taxon>Sphingomonadales</taxon>
        <taxon>Sphingomonadaceae</taxon>
        <taxon>Sphingomonas</taxon>
    </lineage>
</organism>
<dbReference type="RefSeq" id="WP_344705560.1">
    <property type="nucleotide sequence ID" value="NZ_BAABBQ010000001.1"/>
</dbReference>
<gene>
    <name evidence="2" type="ORF">GCM10022280_02300</name>
</gene>
<dbReference type="EMBL" id="BAABBQ010000001">
    <property type="protein sequence ID" value="GAA4009043.1"/>
    <property type="molecule type" value="Genomic_DNA"/>
</dbReference>
<keyword evidence="1" id="KW-1133">Transmembrane helix</keyword>
<comment type="caution">
    <text evidence="2">The sequence shown here is derived from an EMBL/GenBank/DDBJ whole genome shotgun (WGS) entry which is preliminary data.</text>
</comment>
<keyword evidence="1" id="KW-0812">Transmembrane</keyword>
<feature type="transmembrane region" description="Helical" evidence="1">
    <location>
        <begin position="49"/>
        <end position="73"/>
    </location>
</feature>
<proteinExistence type="predicted"/>
<keyword evidence="3" id="KW-1185">Reference proteome</keyword>
<reference evidence="3" key="1">
    <citation type="journal article" date="2019" name="Int. J. Syst. Evol. Microbiol.">
        <title>The Global Catalogue of Microorganisms (GCM) 10K type strain sequencing project: providing services to taxonomists for standard genome sequencing and annotation.</title>
        <authorList>
            <consortium name="The Broad Institute Genomics Platform"/>
            <consortium name="The Broad Institute Genome Sequencing Center for Infectious Disease"/>
            <person name="Wu L."/>
            <person name="Ma J."/>
        </authorList>
    </citation>
    <scope>NUCLEOTIDE SEQUENCE [LARGE SCALE GENOMIC DNA]</scope>
    <source>
        <strain evidence="3">JCM 17563</strain>
    </source>
</reference>
<protein>
    <submittedName>
        <fullName evidence="2">Uncharacterized protein</fullName>
    </submittedName>
</protein>
<accession>A0ABP7SB12</accession>
<keyword evidence="1" id="KW-0472">Membrane</keyword>
<dbReference type="Proteomes" id="UP001500235">
    <property type="component" value="Unassembled WGS sequence"/>
</dbReference>
<name>A0ABP7SB12_9SPHN</name>
<evidence type="ECO:0000313" key="3">
    <source>
        <dbReference type="Proteomes" id="UP001500235"/>
    </source>
</evidence>
<feature type="transmembrane region" description="Helical" evidence="1">
    <location>
        <begin position="12"/>
        <end position="37"/>
    </location>
</feature>
<evidence type="ECO:0000313" key="2">
    <source>
        <dbReference type="EMBL" id="GAA4009043.1"/>
    </source>
</evidence>